<evidence type="ECO:0000259" key="5">
    <source>
        <dbReference type="PROSITE" id="PS50977"/>
    </source>
</evidence>
<dbReference type="SUPFAM" id="SSF48498">
    <property type="entry name" value="Tetracyclin repressor-like, C-terminal domain"/>
    <property type="match status" value="1"/>
</dbReference>
<feature type="domain" description="HTH tetR-type" evidence="5">
    <location>
        <begin position="5"/>
        <end position="65"/>
    </location>
</feature>
<accession>A0A117PXD1</accession>
<proteinExistence type="predicted"/>
<evidence type="ECO:0000256" key="2">
    <source>
        <dbReference type="ARBA" id="ARBA00023125"/>
    </source>
</evidence>
<evidence type="ECO:0000256" key="4">
    <source>
        <dbReference type="PROSITE-ProRule" id="PRU00335"/>
    </source>
</evidence>
<keyword evidence="1" id="KW-0805">Transcription regulation</keyword>
<dbReference type="Pfam" id="PF13305">
    <property type="entry name" value="TetR_C_33"/>
    <property type="match status" value="1"/>
</dbReference>
<feature type="DNA-binding region" description="H-T-H motif" evidence="4">
    <location>
        <begin position="28"/>
        <end position="47"/>
    </location>
</feature>
<keyword evidence="2 4" id="KW-0238">DNA-binding</keyword>
<dbReference type="RefSeq" id="WP_067136536.1">
    <property type="nucleotide sequence ID" value="NZ_KQ948239.1"/>
</dbReference>
<sequence>MQKWDATGWRRKKVALALMASVGPDAITLRAIAREMGMTANAIYGYFPTRDDLVTTLINNVYTALADAVDTAWEATPSADPAVRIEAWANAFRTWALINPQGFRLVYGDPVPGHQAPEGGPAPDAARRVCTGLTALAAAAWPHARHVYQGSAFDWPDFGPGLLEKVRSAFPDLPPAAVALALRIWGHLHGLVSLEVYGHMRTQTTSPEKLFREEIAQLVETLGIPRRH</sequence>
<dbReference type="Pfam" id="PF00440">
    <property type="entry name" value="TetR_N"/>
    <property type="match status" value="1"/>
</dbReference>
<dbReference type="GO" id="GO:0003700">
    <property type="term" value="F:DNA-binding transcription factor activity"/>
    <property type="evidence" value="ECO:0007669"/>
    <property type="project" value="TreeGrafter"/>
</dbReference>
<dbReference type="InterPro" id="IPR036271">
    <property type="entry name" value="Tet_transcr_reg_TetR-rel_C_sf"/>
</dbReference>
<dbReference type="PROSITE" id="PS50977">
    <property type="entry name" value="HTH_TETR_2"/>
    <property type="match status" value="1"/>
</dbReference>
<comment type="caution">
    <text evidence="6">The sequence shown here is derived from an EMBL/GenBank/DDBJ whole genome shotgun (WGS) entry which is preliminary data.</text>
</comment>
<organism evidence="6 7">
    <name type="scientific">Streptomyces yokosukanensis</name>
    <dbReference type="NCBI Taxonomy" id="67386"/>
    <lineage>
        <taxon>Bacteria</taxon>
        <taxon>Bacillati</taxon>
        <taxon>Actinomycetota</taxon>
        <taxon>Actinomycetes</taxon>
        <taxon>Kitasatosporales</taxon>
        <taxon>Streptomycetaceae</taxon>
        <taxon>Streptomyces</taxon>
    </lineage>
</organism>
<dbReference type="EMBL" id="LMWN01000085">
    <property type="protein sequence ID" value="KUM97206.1"/>
    <property type="molecule type" value="Genomic_DNA"/>
</dbReference>
<dbReference type="STRING" id="67386.AQI95_42090"/>
<dbReference type="GO" id="GO:0000976">
    <property type="term" value="F:transcription cis-regulatory region binding"/>
    <property type="evidence" value="ECO:0007669"/>
    <property type="project" value="TreeGrafter"/>
</dbReference>
<evidence type="ECO:0000313" key="6">
    <source>
        <dbReference type="EMBL" id="KUM97206.1"/>
    </source>
</evidence>
<dbReference type="SUPFAM" id="SSF46689">
    <property type="entry name" value="Homeodomain-like"/>
    <property type="match status" value="1"/>
</dbReference>
<keyword evidence="7" id="KW-1185">Reference proteome</keyword>
<dbReference type="PANTHER" id="PTHR30055">
    <property type="entry name" value="HTH-TYPE TRANSCRIPTIONAL REGULATOR RUTR"/>
    <property type="match status" value="1"/>
</dbReference>
<evidence type="ECO:0000256" key="1">
    <source>
        <dbReference type="ARBA" id="ARBA00023015"/>
    </source>
</evidence>
<dbReference type="AlphaFoldDB" id="A0A117PXD1"/>
<protein>
    <submittedName>
        <fullName evidence="6">TetR family transcriptional regulator</fullName>
    </submittedName>
</protein>
<keyword evidence="3" id="KW-0804">Transcription</keyword>
<reference evidence="6 7" key="1">
    <citation type="submission" date="2015-10" db="EMBL/GenBank/DDBJ databases">
        <title>Draft genome sequence of Streptomyces yokosukanensis DSM 40224, type strain for the species Streptomyces yokosukanensis.</title>
        <authorList>
            <person name="Ruckert C."/>
            <person name="Winkler A."/>
            <person name="Kalinowski J."/>
            <person name="Kampfer P."/>
            <person name="Glaeser S."/>
        </authorList>
    </citation>
    <scope>NUCLEOTIDE SEQUENCE [LARGE SCALE GENOMIC DNA]</scope>
    <source>
        <strain evidence="6 7">DSM 40224</strain>
    </source>
</reference>
<evidence type="ECO:0000313" key="7">
    <source>
        <dbReference type="Proteomes" id="UP000053127"/>
    </source>
</evidence>
<dbReference type="Proteomes" id="UP000053127">
    <property type="component" value="Unassembled WGS sequence"/>
</dbReference>
<dbReference type="InterPro" id="IPR050109">
    <property type="entry name" value="HTH-type_TetR-like_transc_reg"/>
</dbReference>
<evidence type="ECO:0000256" key="3">
    <source>
        <dbReference type="ARBA" id="ARBA00023163"/>
    </source>
</evidence>
<gene>
    <name evidence="6" type="ORF">AQI95_42090</name>
</gene>
<dbReference type="InterPro" id="IPR001647">
    <property type="entry name" value="HTH_TetR"/>
</dbReference>
<dbReference type="InterPro" id="IPR009057">
    <property type="entry name" value="Homeodomain-like_sf"/>
</dbReference>
<dbReference type="InterPro" id="IPR025996">
    <property type="entry name" value="MT1864/Rv1816-like_C"/>
</dbReference>
<dbReference type="Gene3D" id="1.10.357.10">
    <property type="entry name" value="Tetracycline Repressor, domain 2"/>
    <property type="match status" value="1"/>
</dbReference>
<dbReference type="PANTHER" id="PTHR30055:SF243">
    <property type="entry name" value="HTH-TYPE TRANSCRIPTIONAL REGULATOR RV1816"/>
    <property type="match status" value="1"/>
</dbReference>
<name>A0A117PXD1_9ACTN</name>